<proteinExistence type="predicted"/>
<evidence type="ECO:0000313" key="2">
    <source>
        <dbReference type="EMBL" id="NEX22911.1"/>
    </source>
</evidence>
<dbReference type="AlphaFoldDB" id="A0A6P1E0S0"/>
<dbReference type="RefSeq" id="WP_164656040.1">
    <property type="nucleotide sequence ID" value="NZ_JAAIJR010000137.1"/>
</dbReference>
<accession>A0A6P1E0S0</accession>
<comment type="caution">
    <text evidence="2">The sequence shown here is derived from an EMBL/GenBank/DDBJ whole genome shotgun (WGS) entry which is preliminary data.</text>
</comment>
<evidence type="ECO:0000256" key="1">
    <source>
        <dbReference type="SAM" id="MobiDB-lite"/>
    </source>
</evidence>
<sequence>MIAAAIAAAPQEAVSDPDNPPTQAGDWNDAIIVHEGGYPAVQAALEERQRSRRPCKAPKKILTTIPFDADVLAGLRATGKGWRAHVNDLMREWLARRE</sequence>
<organism evidence="2 3">
    <name type="scientific">Thiorhodococcus mannitoliphagus</name>
    <dbReference type="NCBI Taxonomy" id="329406"/>
    <lineage>
        <taxon>Bacteria</taxon>
        <taxon>Pseudomonadati</taxon>
        <taxon>Pseudomonadota</taxon>
        <taxon>Gammaproteobacteria</taxon>
        <taxon>Chromatiales</taxon>
        <taxon>Chromatiaceae</taxon>
        <taxon>Thiorhodococcus</taxon>
    </lineage>
</organism>
<protein>
    <submittedName>
        <fullName evidence="2">BrnA antitoxin family protein</fullName>
    </submittedName>
</protein>
<dbReference type="InterPro" id="IPR025528">
    <property type="entry name" value="BrnA_antitoxin"/>
</dbReference>
<keyword evidence="3" id="KW-1185">Reference proteome</keyword>
<evidence type="ECO:0000313" key="3">
    <source>
        <dbReference type="Proteomes" id="UP000471640"/>
    </source>
</evidence>
<feature type="region of interest" description="Disordered" evidence="1">
    <location>
        <begin position="1"/>
        <end position="26"/>
    </location>
</feature>
<gene>
    <name evidence="2" type="ORF">G3480_21840</name>
</gene>
<reference evidence="2 3" key="2">
    <citation type="submission" date="2020-02" db="EMBL/GenBank/DDBJ databases">
        <title>Genome sequences of Thiorhodococcus mannitoliphagus and Thiorhodococcus minor, purple sulfur photosynthetic bacteria in the gammaproteobacterial family, Chromatiaceae.</title>
        <authorList>
            <person name="Aviles F.A."/>
            <person name="Meyer T.E."/>
            <person name="Kyndt J.A."/>
        </authorList>
    </citation>
    <scope>NUCLEOTIDE SEQUENCE [LARGE SCALE GENOMIC DNA]</scope>
    <source>
        <strain evidence="2 3">DSM 18266</strain>
    </source>
</reference>
<dbReference type="Proteomes" id="UP000471640">
    <property type="component" value="Unassembled WGS sequence"/>
</dbReference>
<name>A0A6P1E0S0_9GAMM</name>
<reference evidence="3" key="1">
    <citation type="journal article" date="2020" name="Microbiol. Resour. Announc.">
        <title>Draft Genome Sequences of Thiorhodococcus mannitoliphagus and Thiorhodococcus minor, Purple Sulfur Photosynthetic Bacteria in the Gammaproteobacterial Family Chromatiaceae.</title>
        <authorList>
            <person name="Aviles F.A."/>
            <person name="Meyer T.E."/>
            <person name="Kyndt J.A."/>
        </authorList>
    </citation>
    <scope>NUCLEOTIDE SEQUENCE [LARGE SCALE GENOMIC DNA]</scope>
    <source>
        <strain evidence="3">DSM 18266</strain>
    </source>
</reference>
<dbReference type="Pfam" id="PF14384">
    <property type="entry name" value="BrnA_antitoxin"/>
    <property type="match status" value="1"/>
</dbReference>
<dbReference type="EMBL" id="JAAIJR010000137">
    <property type="protein sequence ID" value="NEX22911.1"/>
    <property type="molecule type" value="Genomic_DNA"/>
</dbReference>